<protein>
    <submittedName>
        <fullName evidence="1">Uncharacterized protein</fullName>
    </submittedName>
</protein>
<reference evidence="1" key="1">
    <citation type="journal article" date="2014" name="Front. Microbiol.">
        <title>High frequency of phylogenetically diverse reductive dehalogenase-homologous genes in deep subseafloor sedimentary metagenomes.</title>
        <authorList>
            <person name="Kawai M."/>
            <person name="Futagami T."/>
            <person name="Toyoda A."/>
            <person name="Takaki Y."/>
            <person name="Nishi S."/>
            <person name="Hori S."/>
            <person name="Arai W."/>
            <person name="Tsubouchi T."/>
            <person name="Morono Y."/>
            <person name="Uchiyama I."/>
            <person name="Ito T."/>
            <person name="Fujiyama A."/>
            <person name="Inagaki F."/>
            <person name="Takami H."/>
        </authorList>
    </citation>
    <scope>NUCLEOTIDE SEQUENCE</scope>
    <source>
        <strain evidence="1">Expedition CK06-06</strain>
    </source>
</reference>
<accession>X0WCR6</accession>
<name>X0WCR6_9ZZZZ</name>
<evidence type="ECO:0000313" key="1">
    <source>
        <dbReference type="EMBL" id="GAG22383.1"/>
    </source>
</evidence>
<comment type="caution">
    <text evidence="1">The sequence shown here is derived from an EMBL/GenBank/DDBJ whole genome shotgun (WGS) entry which is preliminary data.</text>
</comment>
<proteinExistence type="predicted"/>
<gene>
    <name evidence="1" type="ORF">S01H1_58790</name>
</gene>
<feature type="non-terminal residue" evidence="1">
    <location>
        <position position="256"/>
    </location>
</feature>
<sequence length="256" mass="28909">MVGVLTHVNARFLLKFSGHRSLHLILPAEAFPESMEHQPSQRKWHEQASTLGRMLCRFVPPWTAGDVGKSSDLMLTAPYSLHRYNGLINLPLSITDAMNFDPSSATMESFQGVDWNPDLFDRDDGGVVSLFRIARRLEGEPEILQDLARDVFHDDRWPALSATMHVQEEDPLTRTIMTGLVAGPSWSGRTDVDPSRYWSALLAIDDPENKSMRLLRMFGGIGFIIPEELFLACRRRVARALAAWVRGGLESLWEHV</sequence>
<dbReference type="AlphaFoldDB" id="X0WCR6"/>
<organism evidence="1">
    <name type="scientific">marine sediment metagenome</name>
    <dbReference type="NCBI Taxonomy" id="412755"/>
    <lineage>
        <taxon>unclassified sequences</taxon>
        <taxon>metagenomes</taxon>
        <taxon>ecological metagenomes</taxon>
    </lineage>
</organism>
<dbReference type="EMBL" id="BARS01038419">
    <property type="protein sequence ID" value="GAG22383.1"/>
    <property type="molecule type" value="Genomic_DNA"/>
</dbReference>